<proteinExistence type="predicted"/>
<dbReference type="EMBL" id="WOWK01000060">
    <property type="protein sequence ID" value="KAF0322597.1"/>
    <property type="molecule type" value="Genomic_DNA"/>
</dbReference>
<protein>
    <submittedName>
        <fullName evidence="1">Uncharacterized protein</fullName>
    </submittedName>
</protein>
<gene>
    <name evidence="1" type="ORF">GQ607_010260</name>
</gene>
<name>A0A8H3ZP47_9PEZI</name>
<sequence length="267" mass="28991">MLFFIPPVKPAEPCKRRTAMVSVDRISTIGLFFIPLLSVPPSDSNHLEPQGGLQAGTDILSMIQAPTSSYPPTMRCATRCCPPVSASVARQSLLPTNQPSGLCHREAAPKGSSWNTTRLCLCLQVRVRQSNPPQLLRAPNFRSGLLLLNPEIGPALRCRSRYPRPSPHPGLAAMSRTSSVGLRQFATAAPSYLVCVPEARKAVPRRVFKATSVERRPNTAHLASDSAHLRPCGSFRTSDQACTWRALLRPSSAPNLSQQSHQGGKTI</sequence>
<comment type="caution">
    <text evidence="1">The sequence shown here is derived from an EMBL/GenBank/DDBJ whole genome shotgun (WGS) entry which is preliminary data.</text>
</comment>
<dbReference type="Proteomes" id="UP000434172">
    <property type="component" value="Unassembled WGS sequence"/>
</dbReference>
<evidence type="ECO:0000313" key="2">
    <source>
        <dbReference type="Proteomes" id="UP000434172"/>
    </source>
</evidence>
<accession>A0A8H3ZP47</accession>
<reference evidence="1 2" key="1">
    <citation type="submission" date="2019-12" db="EMBL/GenBank/DDBJ databases">
        <title>A genome sequence resource for the geographically widespread anthracnose pathogen Colletotrichum asianum.</title>
        <authorList>
            <person name="Meng Y."/>
        </authorList>
    </citation>
    <scope>NUCLEOTIDE SEQUENCE [LARGE SCALE GENOMIC DNA]</scope>
    <source>
        <strain evidence="1 2">ICMP 18580</strain>
    </source>
</reference>
<evidence type="ECO:0000313" key="1">
    <source>
        <dbReference type="EMBL" id="KAF0322597.1"/>
    </source>
</evidence>
<organism evidence="1 2">
    <name type="scientific">Colletotrichum asianum</name>
    <dbReference type="NCBI Taxonomy" id="702518"/>
    <lineage>
        <taxon>Eukaryota</taxon>
        <taxon>Fungi</taxon>
        <taxon>Dikarya</taxon>
        <taxon>Ascomycota</taxon>
        <taxon>Pezizomycotina</taxon>
        <taxon>Sordariomycetes</taxon>
        <taxon>Hypocreomycetidae</taxon>
        <taxon>Glomerellales</taxon>
        <taxon>Glomerellaceae</taxon>
        <taxon>Colletotrichum</taxon>
        <taxon>Colletotrichum gloeosporioides species complex</taxon>
    </lineage>
</organism>
<dbReference type="AlphaFoldDB" id="A0A8H3ZP47"/>
<keyword evidence="2" id="KW-1185">Reference proteome</keyword>